<dbReference type="PANTHER" id="PTHR47791">
    <property type="entry name" value="MEIOTICALLY UP-REGULATED GENE 191 PROTEIN"/>
    <property type="match status" value="1"/>
</dbReference>
<dbReference type="OrthoDB" id="9984024at2759"/>
<reference evidence="1 2" key="1">
    <citation type="submission" date="2014-04" db="EMBL/GenBank/DDBJ databases">
        <authorList>
            <consortium name="DOE Joint Genome Institute"/>
            <person name="Kuo A."/>
            <person name="Martino E."/>
            <person name="Perotto S."/>
            <person name="Kohler A."/>
            <person name="Nagy L.G."/>
            <person name="Floudas D."/>
            <person name="Copeland A."/>
            <person name="Barry K.W."/>
            <person name="Cichocki N."/>
            <person name="Veneault-Fourrey C."/>
            <person name="LaButti K."/>
            <person name="Lindquist E.A."/>
            <person name="Lipzen A."/>
            <person name="Lundell T."/>
            <person name="Morin E."/>
            <person name="Murat C."/>
            <person name="Sun H."/>
            <person name="Tunlid A."/>
            <person name="Henrissat B."/>
            <person name="Grigoriev I.V."/>
            <person name="Hibbett D.S."/>
            <person name="Martin F."/>
            <person name="Nordberg H.P."/>
            <person name="Cantor M.N."/>
            <person name="Hua S.X."/>
        </authorList>
    </citation>
    <scope>NUCLEOTIDE SEQUENCE [LARGE SCALE GENOMIC DNA]</scope>
    <source>
        <strain evidence="1 2">Zn</strain>
    </source>
</reference>
<evidence type="ECO:0000313" key="2">
    <source>
        <dbReference type="Proteomes" id="UP000054321"/>
    </source>
</evidence>
<name>A0A0C3DWH4_OIDMZ</name>
<dbReference type="SUPFAM" id="SSF48208">
    <property type="entry name" value="Six-hairpin glycosidases"/>
    <property type="match status" value="1"/>
</dbReference>
<protein>
    <submittedName>
        <fullName evidence="1">Glycoside hydrolase family 76 protein</fullName>
    </submittedName>
</protein>
<dbReference type="AlphaFoldDB" id="A0A0C3DWH4"/>
<evidence type="ECO:0000313" key="1">
    <source>
        <dbReference type="EMBL" id="KIN06458.1"/>
    </source>
</evidence>
<dbReference type="Proteomes" id="UP000054321">
    <property type="component" value="Unassembled WGS sequence"/>
</dbReference>
<keyword evidence="1" id="KW-0378">Hydrolase</keyword>
<dbReference type="EMBL" id="KN832871">
    <property type="protein sequence ID" value="KIN06458.1"/>
    <property type="molecule type" value="Genomic_DNA"/>
</dbReference>
<organism evidence="1 2">
    <name type="scientific">Oidiodendron maius (strain Zn)</name>
    <dbReference type="NCBI Taxonomy" id="913774"/>
    <lineage>
        <taxon>Eukaryota</taxon>
        <taxon>Fungi</taxon>
        <taxon>Dikarya</taxon>
        <taxon>Ascomycota</taxon>
        <taxon>Pezizomycotina</taxon>
        <taxon>Leotiomycetes</taxon>
        <taxon>Leotiomycetes incertae sedis</taxon>
        <taxon>Myxotrichaceae</taxon>
        <taxon>Oidiodendron</taxon>
    </lineage>
</organism>
<reference evidence="2" key="2">
    <citation type="submission" date="2015-01" db="EMBL/GenBank/DDBJ databases">
        <title>Evolutionary Origins and Diversification of the Mycorrhizal Mutualists.</title>
        <authorList>
            <consortium name="DOE Joint Genome Institute"/>
            <consortium name="Mycorrhizal Genomics Consortium"/>
            <person name="Kohler A."/>
            <person name="Kuo A."/>
            <person name="Nagy L.G."/>
            <person name="Floudas D."/>
            <person name="Copeland A."/>
            <person name="Barry K.W."/>
            <person name="Cichocki N."/>
            <person name="Veneault-Fourrey C."/>
            <person name="LaButti K."/>
            <person name="Lindquist E.A."/>
            <person name="Lipzen A."/>
            <person name="Lundell T."/>
            <person name="Morin E."/>
            <person name="Murat C."/>
            <person name="Riley R."/>
            <person name="Ohm R."/>
            <person name="Sun H."/>
            <person name="Tunlid A."/>
            <person name="Henrissat B."/>
            <person name="Grigoriev I.V."/>
            <person name="Hibbett D.S."/>
            <person name="Martin F."/>
        </authorList>
    </citation>
    <scope>NUCLEOTIDE SEQUENCE [LARGE SCALE GENOMIC DNA]</scope>
    <source>
        <strain evidence="2">Zn</strain>
    </source>
</reference>
<keyword evidence="2" id="KW-1185">Reference proteome</keyword>
<dbReference type="HOGENOM" id="CLU_028686_0_0_1"/>
<dbReference type="Pfam" id="PF03663">
    <property type="entry name" value="Glyco_hydro_76"/>
    <property type="match status" value="1"/>
</dbReference>
<dbReference type="PANTHER" id="PTHR47791:SF1">
    <property type="entry name" value="ENDO MANNANASE, GH76 FAMILY (EUROFUNG)"/>
    <property type="match status" value="1"/>
</dbReference>
<accession>A0A0C3DWH4</accession>
<dbReference type="InterPro" id="IPR008928">
    <property type="entry name" value="6-hairpin_glycosidase_sf"/>
</dbReference>
<proteinExistence type="predicted"/>
<dbReference type="Gene3D" id="1.50.10.20">
    <property type="match status" value="1"/>
</dbReference>
<dbReference type="GO" id="GO:0005975">
    <property type="term" value="P:carbohydrate metabolic process"/>
    <property type="evidence" value="ECO:0007669"/>
    <property type="project" value="InterPro"/>
</dbReference>
<dbReference type="GO" id="GO:0016787">
    <property type="term" value="F:hydrolase activity"/>
    <property type="evidence" value="ECO:0007669"/>
    <property type="project" value="UniProtKB-KW"/>
</dbReference>
<dbReference type="STRING" id="913774.A0A0C3DWH4"/>
<gene>
    <name evidence="1" type="ORF">OIDMADRAFT_101179</name>
</gene>
<dbReference type="InterPro" id="IPR053169">
    <property type="entry name" value="MUG_Protein"/>
</dbReference>
<dbReference type="InterPro" id="IPR005198">
    <property type="entry name" value="Glyco_hydro_76"/>
</dbReference>
<sequence length="343" mass="37761">MADATSYEQNALCTCDQLMRSYNTTTGVWDNMWWESANMISALADYSALNADYKPIYYSTFATTFNNAPISQGYPNFLNEYYDDEGWWGLAWLNIYDLTNDSDYLNQAILIFNDMKGGWTTPCGGGIWWEKDKSYIASIANALYIQLGAGLANRVSADQRQPYLDAAMAGWDWFFNIGVVNSDHFVVDGVDYTTCKPTGIIYSYNQGVILGAAAELYHATGNSTYLDLAANIANAVTANGSPLTNSNGILMDSCDRTTSCSDSGEEFKGPFVKNLRKLQLARGNTQWVQFLETNAQSIWNNDLQITNGDCLVGLYWAGPYSTADSISQGIALDCLAAAFAVTT</sequence>
<dbReference type="InParanoid" id="A0A0C3DWH4"/>